<dbReference type="CDD" id="cd00156">
    <property type="entry name" value="REC"/>
    <property type="match status" value="1"/>
</dbReference>
<gene>
    <name evidence="3" type="ORF">KIH39_03415</name>
</gene>
<proteinExistence type="predicted"/>
<name>A0A8E6EYS4_9BACT</name>
<evidence type="ECO:0000313" key="4">
    <source>
        <dbReference type="Proteomes" id="UP000676194"/>
    </source>
</evidence>
<evidence type="ECO:0000259" key="2">
    <source>
        <dbReference type="PROSITE" id="PS50110"/>
    </source>
</evidence>
<evidence type="ECO:0000256" key="1">
    <source>
        <dbReference type="PROSITE-ProRule" id="PRU00169"/>
    </source>
</evidence>
<dbReference type="InterPro" id="IPR001789">
    <property type="entry name" value="Sig_transdc_resp-reg_receiver"/>
</dbReference>
<feature type="modified residue" description="4-aspartylphosphate" evidence="1">
    <location>
        <position position="56"/>
    </location>
</feature>
<dbReference type="RefSeq" id="WP_213497868.1">
    <property type="nucleotide sequence ID" value="NZ_CP074694.1"/>
</dbReference>
<evidence type="ECO:0000313" key="3">
    <source>
        <dbReference type="EMBL" id="QVL32978.1"/>
    </source>
</evidence>
<dbReference type="Proteomes" id="UP000676194">
    <property type="component" value="Chromosome"/>
</dbReference>
<reference evidence="3" key="1">
    <citation type="submission" date="2021-05" db="EMBL/GenBank/DDBJ databases">
        <title>Complete genome sequence of the cellulolytic planctomycete Telmatocola sphagniphila SP2T and characterization of the first cellulase from planctomycetes.</title>
        <authorList>
            <person name="Rakitin A.L."/>
            <person name="Beletsky A.V."/>
            <person name="Naumoff D.G."/>
            <person name="Kulichevskaya I.S."/>
            <person name="Mardanov A.V."/>
            <person name="Ravin N.V."/>
            <person name="Dedysh S.N."/>
        </authorList>
    </citation>
    <scope>NUCLEOTIDE SEQUENCE</scope>
    <source>
        <strain evidence="3">SP2T</strain>
    </source>
</reference>
<organism evidence="3 4">
    <name type="scientific">Telmatocola sphagniphila</name>
    <dbReference type="NCBI Taxonomy" id="1123043"/>
    <lineage>
        <taxon>Bacteria</taxon>
        <taxon>Pseudomonadati</taxon>
        <taxon>Planctomycetota</taxon>
        <taxon>Planctomycetia</taxon>
        <taxon>Gemmatales</taxon>
        <taxon>Gemmataceae</taxon>
    </lineage>
</organism>
<protein>
    <submittedName>
        <fullName evidence="3">Response regulator</fullName>
    </submittedName>
</protein>
<keyword evidence="4" id="KW-1185">Reference proteome</keyword>
<dbReference type="AlphaFoldDB" id="A0A8E6EYS4"/>
<accession>A0A8E6EYS4</accession>
<dbReference type="InterPro" id="IPR011006">
    <property type="entry name" value="CheY-like_superfamily"/>
</dbReference>
<dbReference type="KEGG" id="tsph:KIH39_03415"/>
<dbReference type="GO" id="GO:0000160">
    <property type="term" value="P:phosphorelay signal transduction system"/>
    <property type="evidence" value="ECO:0007669"/>
    <property type="project" value="InterPro"/>
</dbReference>
<feature type="domain" description="Response regulatory" evidence="2">
    <location>
        <begin position="5"/>
        <end position="121"/>
    </location>
</feature>
<dbReference type="Gene3D" id="3.40.50.2300">
    <property type="match status" value="1"/>
</dbReference>
<dbReference type="EMBL" id="CP074694">
    <property type="protein sequence ID" value="QVL32978.1"/>
    <property type="molecule type" value="Genomic_DNA"/>
</dbReference>
<sequence length="129" mass="14572">MRSIGLLIVDDSPPIIKYLEVLARKLPEVSVFKSAGSIAESQELLNSFIPDLVLLDLSAAENELTEFARTLKLLNPKSRLYLMSGFDLEEYKLLGESRDIDGFFSKTEINRELPELIRRCCADLDNPQP</sequence>
<dbReference type="PROSITE" id="PS50110">
    <property type="entry name" value="RESPONSE_REGULATORY"/>
    <property type="match status" value="1"/>
</dbReference>
<dbReference type="SUPFAM" id="SSF52172">
    <property type="entry name" value="CheY-like"/>
    <property type="match status" value="1"/>
</dbReference>
<dbReference type="Pfam" id="PF00072">
    <property type="entry name" value="Response_reg"/>
    <property type="match status" value="1"/>
</dbReference>
<keyword evidence="1" id="KW-0597">Phosphoprotein</keyword>